<evidence type="ECO:0000313" key="3">
    <source>
        <dbReference type="Proteomes" id="UP000295496"/>
    </source>
</evidence>
<evidence type="ECO:0000256" key="1">
    <source>
        <dbReference type="ARBA" id="ARBA00023125"/>
    </source>
</evidence>
<dbReference type="SUPFAM" id="SSF46785">
    <property type="entry name" value="Winged helix' DNA-binding domain"/>
    <property type="match status" value="1"/>
</dbReference>
<dbReference type="PANTHER" id="PTHR33221:SF5">
    <property type="entry name" value="HTH-TYPE TRANSCRIPTIONAL REGULATOR ISCR"/>
    <property type="match status" value="1"/>
</dbReference>
<keyword evidence="3" id="KW-1185">Reference proteome</keyword>
<dbReference type="OrthoDB" id="9808360at2"/>
<reference evidence="2 3" key="1">
    <citation type="submission" date="2019-03" db="EMBL/GenBank/DDBJ databases">
        <title>Genomic Encyclopedia of Type Strains, Phase IV (KMG-IV): sequencing the most valuable type-strain genomes for metagenomic binning, comparative biology and taxonomic classification.</title>
        <authorList>
            <person name="Goeker M."/>
        </authorList>
    </citation>
    <scope>NUCLEOTIDE SEQUENCE [LARGE SCALE GENOMIC DNA]</scope>
    <source>
        <strain evidence="2 3">DSM 10053</strain>
    </source>
</reference>
<dbReference type="RefSeq" id="WP_132302896.1">
    <property type="nucleotide sequence ID" value="NZ_CP170642.1"/>
</dbReference>
<dbReference type="PROSITE" id="PS51197">
    <property type="entry name" value="HTH_RRF2_2"/>
    <property type="match status" value="1"/>
</dbReference>
<dbReference type="GO" id="GO:0003690">
    <property type="term" value="F:double-stranded DNA binding"/>
    <property type="evidence" value="ECO:0007669"/>
    <property type="project" value="InterPro"/>
</dbReference>
<dbReference type="PROSITE" id="PS01332">
    <property type="entry name" value="HTH_RRF2_1"/>
    <property type="match status" value="1"/>
</dbReference>
<dbReference type="InterPro" id="IPR030489">
    <property type="entry name" value="TR_Rrf2-type_CS"/>
</dbReference>
<dbReference type="PANTHER" id="PTHR33221">
    <property type="entry name" value="WINGED HELIX-TURN-HELIX TRANSCRIPTIONAL REGULATOR, RRF2 FAMILY"/>
    <property type="match status" value="1"/>
</dbReference>
<organism evidence="2 3">
    <name type="scientific">Lonepinella koalarum</name>
    <dbReference type="NCBI Taxonomy" id="53417"/>
    <lineage>
        <taxon>Bacteria</taxon>
        <taxon>Pseudomonadati</taxon>
        <taxon>Pseudomonadota</taxon>
        <taxon>Gammaproteobacteria</taxon>
        <taxon>Pasteurellales</taxon>
        <taxon>Pasteurellaceae</taxon>
        <taxon>Lonepinella</taxon>
    </lineage>
</organism>
<proteinExistence type="predicted"/>
<keyword evidence="1" id="KW-0238">DNA-binding</keyword>
<dbReference type="InterPro" id="IPR036388">
    <property type="entry name" value="WH-like_DNA-bd_sf"/>
</dbReference>
<dbReference type="EMBL" id="SMGJ01000011">
    <property type="protein sequence ID" value="TCK64958.1"/>
    <property type="molecule type" value="Genomic_DNA"/>
</dbReference>
<protein>
    <submittedName>
        <fullName evidence="2">BadM/Rrf2 family transcriptional regulator</fullName>
    </submittedName>
</protein>
<comment type="caution">
    <text evidence="2">The sequence shown here is derived from an EMBL/GenBank/DDBJ whole genome shotgun (WGS) entry which is preliminary data.</text>
</comment>
<dbReference type="InterPro" id="IPR036390">
    <property type="entry name" value="WH_DNA-bd_sf"/>
</dbReference>
<dbReference type="Pfam" id="PF02082">
    <property type="entry name" value="Rrf2"/>
    <property type="match status" value="1"/>
</dbReference>
<dbReference type="GO" id="GO:0003700">
    <property type="term" value="F:DNA-binding transcription factor activity"/>
    <property type="evidence" value="ECO:0007669"/>
    <property type="project" value="InterPro"/>
</dbReference>
<dbReference type="Gene3D" id="1.10.10.10">
    <property type="entry name" value="Winged helix-like DNA-binding domain superfamily/Winged helix DNA-binding domain"/>
    <property type="match status" value="1"/>
</dbReference>
<dbReference type="NCBIfam" id="TIGR02010">
    <property type="entry name" value="IscR"/>
    <property type="match status" value="1"/>
</dbReference>
<evidence type="ECO:0000313" key="2">
    <source>
        <dbReference type="EMBL" id="TCK64958.1"/>
    </source>
</evidence>
<dbReference type="InterPro" id="IPR010242">
    <property type="entry name" value="TF_HTH_IscR"/>
</dbReference>
<dbReference type="GO" id="GO:0005829">
    <property type="term" value="C:cytosol"/>
    <property type="evidence" value="ECO:0007669"/>
    <property type="project" value="TreeGrafter"/>
</dbReference>
<sequence length="154" mass="17038">MKLTSKGRYAVTAILDIALNGENNPVTLSDISERQSISLSYLEQLFAKLRRHGLVRSVRGPGGGYQLGLPTDKISIGMIITAVNENIAVTKCLGKGNCRDGQECLTHSLWEELSHRIESFLDQITLAELVNKQSAKQHIHQSHQDFDNLLVVNS</sequence>
<dbReference type="FunFam" id="1.10.10.10:FF:000026">
    <property type="entry name" value="HTH-type transcriptional regulator IscR"/>
    <property type="match status" value="1"/>
</dbReference>
<dbReference type="InterPro" id="IPR000944">
    <property type="entry name" value="Tscrpt_reg_Rrf2"/>
</dbReference>
<gene>
    <name evidence="2" type="ORF">EV692_2343</name>
</gene>
<name>A0A4R1KJG6_9PAST</name>
<dbReference type="AlphaFoldDB" id="A0A4R1KJG6"/>
<accession>A0A4R1KJG6</accession>
<dbReference type="NCBIfam" id="TIGR00738">
    <property type="entry name" value="rrf2_super"/>
    <property type="match status" value="1"/>
</dbReference>
<dbReference type="Proteomes" id="UP000295496">
    <property type="component" value="Unassembled WGS sequence"/>
</dbReference>